<evidence type="ECO:0000313" key="2">
    <source>
        <dbReference type="Proteomes" id="UP000322783"/>
    </source>
</evidence>
<dbReference type="Proteomes" id="UP000322783">
    <property type="component" value="Unassembled WGS sequence"/>
</dbReference>
<sequence length="49" mass="5149">MWWTMLTRYIAGILGGMTGDTLGAGDELSEILFLGLCCLGATMGAPIAR</sequence>
<protein>
    <submittedName>
        <fullName evidence="1">Uncharacterized protein</fullName>
    </submittedName>
</protein>
<dbReference type="EMBL" id="VTOZ01000015">
    <property type="protein sequence ID" value="TYZ28444.1"/>
    <property type="molecule type" value="Genomic_DNA"/>
</dbReference>
<gene>
    <name evidence="1" type="ORF">FZ041_08320</name>
</gene>
<reference evidence="1 2" key="1">
    <citation type="submission" date="2019-08" db="EMBL/GenBank/DDBJ databases">
        <title>Selenomonas sp. mPRGC5 and Selenomonas sp. mPRGC8 isolated from ruminal fluid of dairy goat (Capra hircus).</title>
        <authorList>
            <person name="Poothong S."/>
            <person name="Nuengjamnong C."/>
            <person name="Tanasupawat S."/>
        </authorList>
    </citation>
    <scope>NUCLEOTIDE SEQUENCE [LARGE SCALE GENOMIC DNA]</scope>
    <source>
        <strain evidence="2">mPRGC8</strain>
    </source>
</reference>
<name>A0A5D6WPW6_9FIRM</name>
<dbReference type="Pfam" id="PF02654">
    <property type="entry name" value="CobS"/>
    <property type="match status" value="1"/>
</dbReference>
<dbReference type="InterPro" id="IPR003805">
    <property type="entry name" value="CobS"/>
</dbReference>
<organism evidence="1 2">
    <name type="scientific">Selenomonas caprae</name>
    <dbReference type="NCBI Taxonomy" id="2606905"/>
    <lineage>
        <taxon>Bacteria</taxon>
        <taxon>Bacillati</taxon>
        <taxon>Bacillota</taxon>
        <taxon>Negativicutes</taxon>
        <taxon>Selenomonadales</taxon>
        <taxon>Selenomonadaceae</taxon>
        <taxon>Selenomonas</taxon>
    </lineage>
</organism>
<comment type="caution">
    <text evidence="1">The sequence shown here is derived from an EMBL/GenBank/DDBJ whole genome shotgun (WGS) entry which is preliminary data.</text>
</comment>
<accession>A0A5D6WPW6</accession>
<proteinExistence type="predicted"/>
<dbReference type="AlphaFoldDB" id="A0A5D6WPW6"/>
<keyword evidence="2" id="KW-1185">Reference proteome</keyword>
<evidence type="ECO:0000313" key="1">
    <source>
        <dbReference type="EMBL" id="TYZ28444.1"/>
    </source>
</evidence>